<gene>
    <name evidence="1" type="ORF">AXF42_Ash003849</name>
</gene>
<organism evidence="1 2">
    <name type="scientific">Apostasia shenzhenica</name>
    <dbReference type="NCBI Taxonomy" id="1088818"/>
    <lineage>
        <taxon>Eukaryota</taxon>
        <taxon>Viridiplantae</taxon>
        <taxon>Streptophyta</taxon>
        <taxon>Embryophyta</taxon>
        <taxon>Tracheophyta</taxon>
        <taxon>Spermatophyta</taxon>
        <taxon>Magnoliopsida</taxon>
        <taxon>Liliopsida</taxon>
        <taxon>Asparagales</taxon>
        <taxon>Orchidaceae</taxon>
        <taxon>Apostasioideae</taxon>
        <taxon>Apostasia</taxon>
    </lineage>
</organism>
<dbReference type="EMBL" id="KZ451980">
    <property type="protein sequence ID" value="PKA55212.1"/>
    <property type="molecule type" value="Genomic_DNA"/>
</dbReference>
<dbReference type="Proteomes" id="UP000236161">
    <property type="component" value="Unassembled WGS sequence"/>
</dbReference>
<reference evidence="1 2" key="1">
    <citation type="journal article" date="2017" name="Nature">
        <title>The Apostasia genome and the evolution of orchids.</title>
        <authorList>
            <person name="Zhang G.Q."/>
            <person name="Liu K.W."/>
            <person name="Li Z."/>
            <person name="Lohaus R."/>
            <person name="Hsiao Y.Y."/>
            <person name="Niu S.C."/>
            <person name="Wang J.Y."/>
            <person name="Lin Y.C."/>
            <person name="Xu Q."/>
            <person name="Chen L.J."/>
            <person name="Yoshida K."/>
            <person name="Fujiwara S."/>
            <person name="Wang Z.W."/>
            <person name="Zhang Y.Q."/>
            <person name="Mitsuda N."/>
            <person name="Wang M."/>
            <person name="Liu G.H."/>
            <person name="Pecoraro L."/>
            <person name="Huang H.X."/>
            <person name="Xiao X.J."/>
            <person name="Lin M."/>
            <person name="Wu X.Y."/>
            <person name="Wu W.L."/>
            <person name="Chen Y.Y."/>
            <person name="Chang S.B."/>
            <person name="Sakamoto S."/>
            <person name="Ohme-Takagi M."/>
            <person name="Yagi M."/>
            <person name="Zeng S.J."/>
            <person name="Shen C.Y."/>
            <person name="Yeh C.M."/>
            <person name="Luo Y.B."/>
            <person name="Tsai W.C."/>
            <person name="Van de Peer Y."/>
            <person name="Liu Z.J."/>
        </authorList>
    </citation>
    <scope>NUCLEOTIDE SEQUENCE [LARGE SCALE GENOMIC DNA]</scope>
    <source>
        <strain evidence="2">cv. Shenzhen</strain>
        <tissue evidence="1">Stem</tissue>
    </source>
</reference>
<accession>A0A2I0AI36</accession>
<evidence type="ECO:0000313" key="2">
    <source>
        <dbReference type="Proteomes" id="UP000236161"/>
    </source>
</evidence>
<dbReference type="AlphaFoldDB" id="A0A2I0AI36"/>
<proteinExistence type="predicted"/>
<name>A0A2I0AI36_9ASPA</name>
<keyword evidence="2" id="KW-1185">Reference proteome</keyword>
<sequence length="58" mass="6844">MGDLLGSPRVVFFFWKKSRDLSVLGRERRMDGRRAWKPSRCADVPDNHLKKNKFYFGA</sequence>
<evidence type="ECO:0000313" key="1">
    <source>
        <dbReference type="EMBL" id="PKA55212.1"/>
    </source>
</evidence>
<protein>
    <submittedName>
        <fullName evidence="1">Uncharacterized protein</fullName>
    </submittedName>
</protein>